<feature type="chain" id="PRO_5045106943" evidence="5">
    <location>
        <begin position="23"/>
        <end position="1085"/>
    </location>
</feature>
<reference evidence="7 8" key="1">
    <citation type="submission" date="2020-04" db="EMBL/GenBank/DDBJ databases">
        <title>A Flavivirga sp. nov.</title>
        <authorList>
            <person name="Sun X."/>
        </authorList>
    </citation>
    <scope>NUCLEOTIDE SEQUENCE [LARGE SCALE GENOMIC DNA]</scope>
    <source>
        <strain evidence="7 8">Y03</strain>
    </source>
</reference>
<gene>
    <name evidence="7" type="ORF">HHX25_14790</name>
</gene>
<dbReference type="Gene3D" id="2.60.120.1620">
    <property type="match status" value="1"/>
</dbReference>
<keyword evidence="8" id="KW-1185">Reference proteome</keyword>
<keyword evidence="2" id="KW-0964">Secreted</keyword>
<dbReference type="InterPro" id="IPR003343">
    <property type="entry name" value="Big_2"/>
</dbReference>
<protein>
    <submittedName>
        <fullName evidence="7">T9SS type A sorting domain-containing protein</fullName>
    </submittedName>
</protein>
<evidence type="ECO:0000313" key="8">
    <source>
        <dbReference type="Proteomes" id="UP000746690"/>
    </source>
</evidence>
<dbReference type="RefSeq" id="WP_169675102.1">
    <property type="nucleotide sequence ID" value="NZ_JABBHF010000008.1"/>
</dbReference>
<dbReference type="NCBIfam" id="TIGR04183">
    <property type="entry name" value="Por_Secre_tail"/>
    <property type="match status" value="1"/>
</dbReference>
<evidence type="ECO:0000313" key="7">
    <source>
        <dbReference type="EMBL" id="NMH88778.1"/>
    </source>
</evidence>
<dbReference type="InterPro" id="IPR055372">
    <property type="entry name" value="CBM96"/>
</dbReference>
<feature type="signal peptide" evidence="5">
    <location>
        <begin position="1"/>
        <end position="22"/>
    </location>
</feature>
<dbReference type="Pfam" id="PF18962">
    <property type="entry name" value="Por_Secre_tail"/>
    <property type="match status" value="1"/>
</dbReference>
<comment type="subcellular location">
    <subcellularLocation>
        <location evidence="1">Secreted</location>
    </subcellularLocation>
</comment>
<keyword evidence="3 5" id="KW-0732">Signal</keyword>
<dbReference type="SUPFAM" id="SSF49373">
    <property type="entry name" value="Invasin/intimin cell-adhesion fragments"/>
    <property type="match status" value="2"/>
</dbReference>
<sequence length="1085" mass="116296">MKNKIFPICMLVLLATCIQALAQRPFFNKNKDILIAQFDSKPDPDDIHAQAALGCMLAHPDLAGVNYFAVAGAVGIQGGQFIDSDALFNMAFGSNNWTDADANWSASVTRIKNKVIPVLQNGGKVWVQEAGQSNITADWIAQVLQTVSANTVKNNVIVVQHSNWNEDKTASSDLSYVKNKAKYFAIDDGNAPFGANWGDRGPWETPEYRSRASTWIAQAKSSVNPKAKQLWREADRVIDAMWPNGYPHDWSHIHYDGVDYSDCAENWWIFNIGDKANSNPKFWSRYVINTPNTPGDNVTGVTISPTAITITENQTSTLTATVLPATASNKNVSWSSSNEAVATVNSSGVVTGVSQGTVTITVTTQQGSFEASSSITVTAGNGDTQTFSAINDAYLQGNTRFNTADLRVESGNRVSYLMFDLSSVSGTITSAKLKLSTSNDPGNGTINVNLGNGNGWTETTLSNTNKPGSGTQLGTLNSTYALNQSYTWTLDPAQIRGGDKLSLIVVVTGGNDVSFASDENTNASKKPVLTITTASNPSSIQPASVTVNPASFSLQTEQTRTLTAVVLPDNATNKNVIWSSSNTAVATVSSNGIVTAVARGNATITATTVEGGFIETSAVTVVGSTNTDCDKVFEEKNGIVAVEAEDFVGQLKINEREWFTIGTGAATPTPDPDGNHTGAASGGKYIELLPDTRVTHSDPLINGVNFSNTPGVAGVINYKVKFNSPGKYYVWVRAYSTGSEDNGVHVGIDGTWPESGKKMQWCSGKNAWTWESKQRTNANHCGVEKQIFLDVPSAGIHTISFSMREDGFEMDKFILSKAYTKPSGKGAAPVAVTCGDNVEETITLSPIHDAYLQGSMNFNNTIIRVESGKRVGYLKYDLSNISGTITKAELKMTCNGDSGNGNININLGTSNNWTETTLSNANKPASGALLGSLNRTYSIGTNYTWPLDESAFNGGGDISLVVVSTGGNDVAFASKENNVTEPQLVITYTTPSIRKVSVSNKFSSNQPTAELFPNPISKGTFEISLKDSNSSSNINIYDSTGRLIYKTVTDEKQLTLDSSIFVSRGLYFVNILNDNNSQTIKAIVK</sequence>
<evidence type="ECO:0000259" key="6">
    <source>
        <dbReference type="SMART" id="SM00635"/>
    </source>
</evidence>
<organism evidence="7 8">
    <name type="scientific">Flavivirga algicola</name>
    <dbReference type="NCBI Taxonomy" id="2729136"/>
    <lineage>
        <taxon>Bacteria</taxon>
        <taxon>Pseudomonadati</taxon>
        <taxon>Bacteroidota</taxon>
        <taxon>Flavobacteriia</taxon>
        <taxon>Flavobacteriales</taxon>
        <taxon>Flavobacteriaceae</taxon>
        <taxon>Flavivirga</taxon>
    </lineage>
</organism>
<accession>A0ABX1S0L6</accession>
<dbReference type="InterPro" id="IPR026444">
    <property type="entry name" value="Secre_tail"/>
</dbReference>
<feature type="region of interest" description="Disordered" evidence="4">
    <location>
        <begin position="662"/>
        <end position="682"/>
    </location>
</feature>
<proteinExistence type="predicted"/>
<dbReference type="SMART" id="SM00635">
    <property type="entry name" value="BID_2"/>
    <property type="match status" value="2"/>
</dbReference>
<dbReference type="Proteomes" id="UP000746690">
    <property type="component" value="Unassembled WGS sequence"/>
</dbReference>
<evidence type="ECO:0000256" key="5">
    <source>
        <dbReference type="SAM" id="SignalP"/>
    </source>
</evidence>
<evidence type="ECO:0000256" key="1">
    <source>
        <dbReference type="ARBA" id="ARBA00004613"/>
    </source>
</evidence>
<evidence type="ECO:0000256" key="4">
    <source>
        <dbReference type="SAM" id="MobiDB-lite"/>
    </source>
</evidence>
<dbReference type="InterPro" id="IPR008964">
    <property type="entry name" value="Invasin/intimin_cell_adhesion"/>
</dbReference>
<name>A0ABX1S0L6_9FLAO</name>
<evidence type="ECO:0000256" key="2">
    <source>
        <dbReference type="ARBA" id="ARBA00022525"/>
    </source>
</evidence>
<dbReference type="Pfam" id="PF02368">
    <property type="entry name" value="Big_2"/>
    <property type="match status" value="2"/>
</dbReference>
<comment type="caution">
    <text evidence="7">The sequence shown here is derived from an EMBL/GenBank/DDBJ whole genome shotgun (WGS) entry which is preliminary data.</text>
</comment>
<feature type="domain" description="BIG2" evidence="6">
    <location>
        <begin position="297"/>
        <end position="374"/>
    </location>
</feature>
<dbReference type="EMBL" id="JABBHF010000008">
    <property type="protein sequence ID" value="NMH88778.1"/>
    <property type="molecule type" value="Genomic_DNA"/>
</dbReference>
<evidence type="ECO:0000256" key="3">
    <source>
        <dbReference type="ARBA" id="ARBA00022729"/>
    </source>
</evidence>
<dbReference type="Pfam" id="PF24517">
    <property type="entry name" value="CBM96"/>
    <property type="match status" value="2"/>
</dbReference>
<feature type="domain" description="BIG2" evidence="6">
    <location>
        <begin position="541"/>
        <end position="618"/>
    </location>
</feature>
<dbReference type="Gene3D" id="2.60.40.1080">
    <property type="match status" value="2"/>
</dbReference>